<sequence length="119" mass="13642">KGIVAITKDIQKVLLHPTAELFKEYLEAYIEIAITKDIWLVLFKVFPKVLKIKTNAGTKIAEWKKYPQISDAYKKCREYCLIPPIIAFALAVCCIILNPHSKNIRCIEEAVKKCCTIFL</sequence>
<name>A0A9N9NK35_FUNMO</name>
<feature type="non-terminal residue" evidence="2">
    <location>
        <position position="119"/>
    </location>
</feature>
<keyword evidence="1" id="KW-1133">Transmembrane helix</keyword>
<gene>
    <name evidence="2" type="ORF">FMOSSE_LOCUS16154</name>
</gene>
<dbReference type="Proteomes" id="UP000789375">
    <property type="component" value="Unassembled WGS sequence"/>
</dbReference>
<proteinExistence type="predicted"/>
<protein>
    <submittedName>
        <fullName evidence="2">2965_t:CDS:1</fullName>
    </submittedName>
</protein>
<accession>A0A9N9NK35</accession>
<dbReference type="EMBL" id="CAJVPP010020687">
    <property type="protein sequence ID" value="CAG8741063.1"/>
    <property type="molecule type" value="Genomic_DNA"/>
</dbReference>
<feature type="transmembrane region" description="Helical" evidence="1">
    <location>
        <begin position="79"/>
        <end position="98"/>
    </location>
</feature>
<evidence type="ECO:0000256" key="1">
    <source>
        <dbReference type="SAM" id="Phobius"/>
    </source>
</evidence>
<keyword evidence="3" id="KW-1185">Reference proteome</keyword>
<dbReference type="AlphaFoldDB" id="A0A9N9NK35"/>
<evidence type="ECO:0000313" key="2">
    <source>
        <dbReference type="EMBL" id="CAG8741063.1"/>
    </source>
</evidence>
<keyword evidence="1" id="KW-0812">Transmembrane</keyword>
<reference evidence="2" key="1">
    <citation type="submission" date="2021-06" db="EMBL/GenBank/DDBJ databases">
        <authorList>
            <person name="Kallberg Y."/>
            <person name="Tangrot J."/>
            <person name="Rosling A."/>
        </authorList>
    </citation>
    <scope>NUCLEOTIDE SEQUENCE</scope>
    <source>
        <strain evidence="2">87-6 pot B 2015</strain>
    </source>
</reference>
<feature type="non-terminal residue" evidence="2">
    <location>
        <position position="1"/>
    </location>
</feature>
<keyword evidence="1" id="KW-0472">Membrane</keyword>
<evidence type="ECO:0000313" key="3">
    <source>
        <dbReference type="Proteomes" id="UP000789375"/>
    </source>
</evidence>
<comment type="caution">
    <text evidence="2">The sequence shown here is derived from an EMBL/GenBank/DDBJ whole genome shotgun (WGS) entry which is preliminary data.</text>
</comment>
<organism evidence="2 3">
    <name type="scientific">Funneliformis mosseae</name>
    <name type="common">Endomycorrhizal fungus</name>
    <name type="synonym">Glomus mosseae</name>
    <dbReference type="NCBI Taxonomy" id="27381"/>
    <lineage>
        <taxon>Eukaryota</taxon>
        <taxon>Fungi</taxon>
        <taxon>Fungi incertae sedis</taxon>
        <taxon>Mucoromycota</taxon>
        <taxon>Glomeromycotina</taxon>
        <taxon>Glomeromycetes</taxon>
        <taxon>Glomerales</taxon>
        <taxon>Glomeraceae</taxon>
        <taxon>Funneliformis</taxon>
    </lineage>
</organism>